<evidence type="ECO:0000256" key="4">
    <source>
        <dbReference type="ARBA" id="ARBA00004300"/>
    </source>
</evidence>
<evidence type="ECO:0000256" key="19">
    <source>
        <dbReference type="ARBA" id="ARBA00023159"/>
    </source>
</evidence>
<reference evidence="25 26" key="1">
    <citation type="submission" date="2014-04" db="EMBL/GenBank/DDBJ databases">
        <title>Genome evolution of avian class.</title>
        <authorList>
            <person name="Zhang G."/>
            <person name="Li C."/>
        </authorList>
    </citation>
    <scope>NUCLEOTIDE SEQUENCE [LARGE SCALE GENOMIC DNA]</scope>
    <source>
        <strain evidence="25">BGI_N308</strain>
    </source>
</reference>
<dbReference type="EMBL" id="KL206976">
    <property type="protein sequence ID" value="KFV87774.1"/>
    <property type="molecule type" value="Genomic_DNA"/>
</dbReference>
<keyword evidence="13" id="KW-0227">DNA damage</keyword>
<keyword evidence="20" id="KW-0804">Transcription</keyword>
<evidence type="ECO:0000256" key="20">
    <source>
        <dbReference type="ARBA" id="ARBA00023163"/>
    </source>
</evidence>
<sequence length="89" mass="10286">MSDQKAVIKDTDMSEEMQQEAVECAVLALEKYNLEKDIAALIKREFEKKYSPTWHCVVGRKFGSYVSHETKHFIFFLVRGVNILLFKAG</sequence>
<evidence type="ECO:0000256" key="17">
    <source>
        <dbReference type="ARBA" id="ARBA00023017"/>
    </source>
</evidence>
<keyword evidence="6" id="KW-0813">Transport</keyword>
<dbReference type="SMART" id="SM01375">
    <property type="entry name" value="Dynein_light"/>
    <property type="match status" value="1"/>
</dbReference>
<dbReference type="FunFam" id="3.30.740.10:FF:000001">
    <property type="entry name" value="Dynein light chain"/>
    <property type="match status" value="1"/>
</dbReference>
<evidence type="ECO:0000256" key="9">
    <source>
        <dbReference type="ARBA" id="ARBA00022499"/>
    </source>
</evidence>
<dbReference type="GO" id="GO:0005694">
    <property type="term" value="C:chromosome"/>
    <property type="evidence" value="ECO:0007669"/>
    <property type="project" value="UniProtKB-SubCell"/>
</dbReference>
<keyword evidence="8 24" id="KW-0963">Cytoplasm</keyword>
<keyword evidence="14" id="KW-0832">Ubl conjugation</keyword>
<evidence type="ECO:0000256" key="10">
    <source>
        <dbReference type="ARBA" id="ARBA00022553"/>
    </source>
</evidence>
<dbReference type="GO" id="GO:0005739">
    <property type="term" value="C:mitochondrion"/>
    <property type="evidence" value="ECO:0007669"/>
    <property type="project" value="UniProtKB-SubCell"/>
</dbReference>
<evidence type="ECO:0000256" key="24">
    <source>
        <dbReference type="RuleBase" id="RU365010"/>
    </source>
</evidence>
<accession>A0A093KBU9</accession>
<organism evidence="25 26">
    <name type="scientific">Struthio camelus australis</name>
    <dbReference type="NCBI Taxonomy" id="441894"/>
    <lineage>
        <taxon>Eukaryota</taxon>
        <taxon>Metazoa</taxon>
        <taxon>Chordata</taxon>
        <taxon>Craniata</taxon>
        <taxon>Vertebrata</taxon>
        <taxon>Euteleostomi</taxon>
        <taxon>Archelosauria</taxon>
        <taxon>Archosauria</taxon>
        <taxon>Dinosauria</taxon>
        <taxon>Saurischia</taxon>
        <taxon>Theropoda</taxon>
        <taxon>Coelurosauria</taxon>
        <taxon>Aves</taxon>
        <taxon>Palaeognathae</taxon>
        <taxon>Struthioniformes</taxon>
        <taxon>Struthionidae</taxon>
        <taxon>Struthio</taxon>
    </lineage>
</organism>
<dbReference type="PANTHER" id="PTHR11886">
    <property type="entry name" value="DYNEIN LIGHT CHAIN"/>
    <property type="match status" value="1"/>
</dbReference>
<keyword evidence="16" id="KW-0805">Transcription regulation</keyword>
<evidence type="ECO:0000256" key="11">
    <source>
        <dbReference type="ARBA" id="ARBA00022701"/>
    </source>
</evidence>
<keyword evidence="21 24" id="KW-0505">Motor protein</keyword>
<evidence type="ECO:0000256" key="21">
    <source>
        <dbReference type="ARBA" id="ARBA00023175"/>
    </source>
</evidence>
<keyword evidence="11 24" id="KW-0493">Microtubule</keyword>
<evidence type="ECO:0000256" key="5">
    <source>
        <dbReference type="ARBA" id="ARBA00010156"/>
    </source>
</evidence>
<proteinExistence type="inferred from homology"/>
<dbReference type="GO" id="GO:0005634">
    <property type="term" value="C:nucleus"/>
    <property type="evidence" value="ECO:0007669"/>
    <property type="project" value="UniProtKB-SubCell"/>
</dbReference>
<protein>
    <recommendedName>
        <fullName evidence="24">Dynein light chain</fullName>
    </recommendedName>
</protein>
<evidence type="ECO:0000256" key="3">
    <source>
        <dbReference type="ARBA" id="ARBA00004286"/>
    </source>
</evidence>
<name>A0A093KBU9_STRCA</name>
<evidence type="ECO:0000256" key="1">
    <source>
        <dbReference type="ARBA" id="ARBA00004123"/>
    </source>
</evidence>
<comment type="similarity">
    <text evidence="5 24">Belongs to the dynein light chain family.</text>
</comment>
<evidence type="ECO:0000256" key="16">
    <source>
        <dbReference type="ARBA" id="ARBA00023015"/>
    </source>
</evidence>
<evidence type="ECO:0000256" key="8">
    <source>
        <dbReference type="ARBA" id="ARBA00022490"/>
    </source>
</evidence>
<dbReference type="SUPFAM" id="SSF54648">
    <property type="entry name" value="DLC"/>
    <property type="match status" value="1"/>
</dbReference>
<comment type="subcellular location">
    <subcellularLocation>
        <location evidence="3">Chromosome</location>
    </subcellularLocation>
    <subcellularLocation>
        <location evidence="4">Cytoplasm</location>
        <location evidence="4">Cytoskeleton</location>
        <location evidence="4">Microtubule organizing center</location>
        <location evidence="4">Centrosome</location>
    </subcellularLocation>
    <subcellularLocation>
        <location evidence="2">Mitochondrion</location>
    </subcellularLocation>
    <subcellularLocation>
        <location evidence="1">Nucleus</location>
    </subcellularLocation>
</comment>
<evidence type="ECO:0000256" key="14">
    <source>
        <dbReference type="ARBA" id="ARBA00022843"/>
    </source>
</evidence>
<evidence type="ECO:0000256" key="22">
    <source>
        <dbReference type="ARBA" id="ARBA00023212"/>
    </source>
</evidence>
<evidence type="ECO:0000256" key="6">
    <source>
        <dbReference type="ARBA" id="ARBA00022448"/>
    </source>
</evidence>
<dbReference type="GO" id="GO:0005874">
    <property type="term" value="C:microtubule"/>
    <property type="evidence" value="ECO:0007669"/>
    <property type="project" value="UniProtKB-KW"/>
</dbReference>
<dbReference type="InterPro" id="IPR037177">
    <property type="entry name" value="DLC_sf"/>
</dbReference>
<dbReference type="GO" id="GO:0005929">
    <property type="term" value="C:cilium"/>
    <property type="evidence" value="ECO:0007669"/>
    <property type="project" value="GOC"/>
</dbReference>
<dbReference type="Proteomes" id="UP000053584">
    <property type="component" value="Unassembled WGS sequence"/>
</dbReference>
<keyword evidence="7" id="KW-0158">Chromosome</keyword>
<dbReference type="AlphaFoldDB" id="A0A093KBU9"/>
<dbReference type="CDD" id="cd21452">
    <property type="entry name" value="DLC-like_DYNLL1_DYNLL2"/>
    <property type="match status" value="1"/>
</dbReference>
<dbReference type="GO" id="GO:0005868">
    <property type="term" value="C:cytoplasmic dynein complex"/>
    <property type="evidence" value="ECO:0007669"/>
    <property type="project" value="TreeGrafter"/>
</dbReference>
<dbReference type="InterPro" id="IPR019763">
    <property type="entry name" value="Dynein_light_1/2_CS"/>
</dbReference>
<keyword evidence="26" id="KW-1185">Reference proteome</keyword>
<evidence type="ECO:0000256" key="12">
    <source>
        <dbReference type="ARBA" id="ARBA00022703"/>
    </source>
</evidence>
<keyword evidence="23" id="KW-0539">Nucleus</keyword>
<dbReference type="PROSITE" id="PS01239">
    <property type="entry name" value="DYNEIN_LIGHT_1"/>
    <property type="match status" value="1"/>
</dbReference>
<dbReference type="Gene3D" id="3.30.740.10">
    <property type="entry name" value="Protein Inhibitor Of Neuronal Nitric Oxide Synthase"/>
    <property type="match status" value="1"/>
</dbReference>
<dbReference type="PANTHER" id="PTHR11886:SF91">
    <property type="entry name" value="DYNEIN LIGHT CHAIN 1, CYTOPLASMIC"/>
    <property type="match status" value="1"/>
</dbReference>
<dbReference type="GO" id="GO:0045505">
    <property type="term" value="F:dynein intermediate chain binding"/>
    <property type="evidence" value="ECO:0007669"/>
    <property type="project" value="TreeGrafter"/>
</dbReference>
<evidence type="ECO:0000256" key="15">
    <source>
        <dbReference type="ARBA" id="ARBA00022990"/>
    </source>
</evidence>
<keyword evidence="10" id="KW-0597">Phosphoprotein</keyword>
<keyword evidence="22 24" id="KW-0206">Cytoskeleton</keyword>
<dbReference type="Pfam" id="PF01221">
    <property type="entry name" value="Dynein_light"/>
    <property type="match status" value="1"/>
</dbReference>
<dbReference type="GO" id="GO:0006974">
    <property type="term" value="P:DNA damage response"/>
    <property type="evidence" value="ECO:0007669"/>
    <property type="project" value="UniProtKB-KW"/>
</dbReference>
<evidence type="ECO:0000256" key="18">
    <source>
        <dbReference type="ARBA" id="ARBA00023128"/>
    </source>
</evidence>
<keyword evidence="17 24" id="KW-0243">Dynein</keyword>
<dbReference type="GO" id="GO:0044458">
    <property type="term" value="P:motile cilium assembly"/>
    <property type="evidence" value="ECO:0007669"/>
    <property type="project" value="TreeGrafter"/>
</dbReference>
<evidence type="ECO:0000313" key="25">
    <source>
        <dbReference type="EMBL" id="KFV87774.1"/>
    </source>
</evidence>
<dbReference type="GO" id="GO:0005813">
    <property type="term" value="C:centrosome"/>
    <property type="evidence" value="ECO:0007669"/>
    <property type="project" value="UniProtKB-SubCell"/>
</dbReference>
<dbReference type="STRING" id="441894.ENSSCUP00000025922"/>
<keyword evidence="9" id="KW-1017">Isopeptide bond</keyword>
<keyword evidence="19" id="KW-0010">Activator</keyword>
<evidence type="ECO:0000256" key="23">
    <source>
        <dbReference type="ARBA" id="ARBA00023242"/>
    </source>
</evidence>
<gene>
    <name evidence="25" type="ORF">N308_10049</name>
</gene>
<keyword evidence="15" id="KW-0007">Acetylation</keyword>
<evidence type="ECO:0000313" key="26">
    <source>
        <dbReference type="Proteomes" id="UP000053584"/>
    </source>
</evidence>
<keyword evidence="18" id="KW-0496">Mitochondrion</keyword>
<evidence type="ECO:0000256" key="13">
    <source>
        <dbReference type="ARBA" id="ARBA00022763"/>
    </source>
</evidence>
<evidence type="ECO:0000256" key="2">
    <source>
        <dbReference type="ARBA" id="ARBA00004173"/>
    </source>
</evidence>
<keyword evidence="12" id="KW-0053">Apoptosis</keyword>
<evidence type="ECO:0000256" key="7">
    <source>
        <dbReference type="ARBA" id="ARBA00022454"/>
    </source>
</evidence>
<dbReference type="GO" id="GO:0035721">
    <property type="term" value="P:intraciliary retrograde transport"/>
    <property type="evidence" value="ECO:0007669"/>
    <property type="project" value="TreeGrafter"/>
</dbReference>
<dbReference type="GO" id="GO:0006915">
    <property type="term" value="P:apoptotic process"/>
    <property type="evidence" value="ECO:0007669"/>
    <property type="project" value="UniProtKB-KW"/>
</dbReference>
<dbReference type="InterPro" id="IPR001372">
    <property type="entry name" value="Dynein_light_chain_typ-1/2"/>
</dbReference>